<dbReference type="InterPro" id="IPR012349">
    <property type="entry name" value="Split_barrel_FMN-bd"/>
</dbReference>
<protein>
    <submittedName>
        <fullName evidence="1">FMN-binding negative transcriptional regulator</fullName>
    </submittedName>
</protein>
<dbReference type="SUPFAM" id="SSF50475">
    <property type="entry name" value="FMN-binding split barrel"/>
    <property type="match status" value="1"/>
</dbReference>
<dbReference type="Proteomes" id="UP001324634">
    <property type="component" value="Chromosome"/>
</dbReference>
<sequence length="212" mass="24388">MSTIKKVTSAGESDKTLTMYNPKHFINDNIDELNSLIDQYPFATLITGEEVGHLPLYREGNKLVGHMARRNQLKLGEKVKVVFNGPQTYINSSWYAKNDVPTWNYAVVHIDGNLKLIEDNKGILKILNFSNDHMNQQYEEKWDMYVPEDLRGEQLSKAIVGIEISIDNIEGKFKLSQNRNDADYAGVLEGLSRREDEMSQKIRQLMTRPQPR</sequence>
<proteinExistence type="predicted"/>
<evidence type="ECO:0000313" key="1">
    <source>
        <dbReference type="EMBL" id="WPU66225.1"/>
    </source>
</evidence>
<dbReference type="PANTHER" id="PTHR35802:SF1">
    <property type="entry name" value="PROTEASE SYNTHASE AND SPORULATION PROTEIN PAI 2"/>
    <property type="match status" value="1"/>
</dbReference>
<dbReference type="PIRSF" id="PIRSF010372">
    <property type="entry name" value="PaiB"/>
    <property type="match status" value="1"/>
</dbReference>
<dbReference type="RefSeq" id="WP_321398222.1">
    <property type="nucleotide sequence ID" value="NZ_CP139487.1"/>
</dbReference>
<accession>A0AAX4HTD0</accession>
<dbReference type="EMBL" id="CP139487">
    <property type="protein sequence ID" value="WPU66225.1"/>
    <property type="molecule type" value="Genomic_DNA"/>
</dbReference>
<name>A0AAX4HTD0_9BACT</name>
<dbReference type="PANTHER" id="PTHR35802">
    <property type="entry name" value="PROTEASE SYNTHASE AND SPORULATION PROTEIN PAI 2"/>
    <property type="match status" value="1"/>
</dbReference>
<dbReference type="KEGG" id="psti:SOO65_05650"/>
<evidence type="ECO:0000313" key="2">
    <source>
        <dbReference type="Proteomes" id="UP001324634"/>
    </source>
</evidence>
<dbReference type="AlphaFoldDB" id="A0AAX4HTD0"/>
<organism evidence="1 2">
    <name type="scientific">Peredibacter starrii</name>
    <dbReference type="NCBI Taxonomy" id="28202"/>
    <lineage>
        <taxon>Bacteria</taxon>
        <taxon>Pseudomonadati</taxon>
        <taxon>Bdellovibrionota</taxon>
        <taxon>Bacteriovoracia</taxon>
        <taxon>Bacteriovoracales</taxon>
        <taxon>Bacteriovoracaceae</taxon>
        <taxon>Peredibacter</taxon>
    </lineage>
</organism>
<dbReference type="InterPro" id="IPR007396">
    <property type="entry name" value="TR_PAI2-type"/>
</dbReference>
<reference evidence="1 2" key="1">
    <citation type="submission" date="2023-11" db="EMBL/GenBank/DDBJ databases">
        <title>Peredibacter starrii A3.12.</title>
        <authorList>
            <person name="Mitchell R.J."/>
        </authorList>
    </citation>
    <scope>NUCLEOTIDE SEQUENCE [LARGE SCALE GENOMIC DNA]</scope>
    <source>
        <strain evidence="1 2">A3.12</strain>
    </source>
</reference>
<keyword evidence="2" id="KW-1185">Reference proteome</keyword>
<dbReference type="Pfam" id="PF04299">
    <property type="entry name" value="FMN_bind_2"/>
    <property type="match status" value="1"/>
</dbReference>
<gene>
    <name evidence="1" type="ORF">SOO65_05650</name>
</gene>
<dbReference type="Gene3D" id="2.30.110.10">
    <property type="entry name" value="Electron Transport, Fmn-binding Protein, Chain A"/>
    <property type="match status" value="1"/>
</dbReference>